<accession>A0A845DL16</accession>
<dbReference type="PANTHER" id="PTHR30399">
    <property type="entry name" value="UNCHARACTERIZED PROTEIN YGJP"/>
    <property type="match status" value="1"/>
</dbReference>
<dbReference type="EMBL" id="VXOY01000006">
    <property type="protein sequence ID" value="MYE38003.1"/>
    <property type="molecule type" value="Genomic_DNA"/>
</dbReference>
<name>A0A845DL16_9BACT</name>
<organism evidence="2 3">
    <name type="scientific">Candidatus Spechtbacteria bacterium SB0662_bin_43</name>
    <dbReference type="NCBI Taxonomy" id="2604897"/>
    <lineage>
        <taxon>Bacteria</taxon>
        <taxon>Candidatus Spechtiibacteriota</taxon>
    </lineage>
</organism>
<reference evidence="2 3" key="1">
    <citation type="submission" date="2019-09" db="EMBL/GenBank/DDBJ databases">
        <title>Characterisation of the sponge microbiome using genome-centric metagenomics.</title>
        <authorList>
            <person name="Engelberts J.P."/>
            <person name="Robbins S.J."/>
            <person name="De Goeij J.M."/>
            <person name="Aranda M."/>
            <person name="Bell S.C."/>
            <person name="Webster N.S."/>
        </authorList>
    </citation>
    <scope>NUCLEOTIDE SEQUENCE [LARGE SCALE GENOMIC DNA]</scope>
    <source>
        <strain evidence="2">SB0662_bin_43</strain>
    </source>
</reference>
<dbReference type="InterPro" id="IPR002725">
    <property type="entry name" value="YgjP-like_metallopeptidase"/>
</dbReference>
<comment type="caution">
    <text evidence="2">The sequence shown here is derived from an EMBL/GenBank/DDBJ whole genome shotgun (WGS) entry which is preliminary data.</text>
</comment>
<evidence type="ECO:0000313" key="2">
    <source>
        <dbReference type="EMBL" id="MYE38003.1"/>
    </source>
</evidence>
<sequence>MKRFSYKGFSCWYEVVRQERKSVVLSLTGDGTVFLRCPNTMMDSDISDFLKKKWQWIKKNGEILERARKRQKAVRYCEGGKALYLGNLYPVAIRKSKKNDVVWSNESIIICTRRDIHDEEYNRSVFEKWLKKRSILIFTERLHSVWGWFDYTTLPTLRVRKMKRQWGSCNGNDTILLNEKLLYTPIACIDYVLVHELCHFQHHHHRKAFWDMVSAKYPQWKRAKERLDNEYGLYV</sequence>
<gene>
    <name evidence="2" type="ORF">F4X82_00580</name>
</gene>
<protein>
    <submittedName>
        <fullName evidence="2">M48 family metallopeptidase</fullName>
    </submittedName>
</protein>
<dbReference type="InterPro" id="IPR053136">
    <property type="entry name" value="UTP_pyrophosphatase-like"/>
</dbReference>
<dbReference type="Gene3D" id="3.30.2010.10">
    <property type="entry name" value="Metalloproteases ('zincins'), catalytic domain"/>
    <property type="match status" value="1"/>
</dbReference>
<dbReference type="Pfam" id="PF01863">
    <property type="entry name" value="YgjP-like"/>
    <property type="match status" value="1"/>
</dbReference>
<dbReference type="Proteomes" id="UP000449092">
    <property type="component" value="Unassembled WGS sequence"/>
</dbReference>
<feature type="domain" description="YgjP-like metallopeptidase" evidence="1">
    <location>
        <begin position="22"/>
        <end position="229"/>
    </location>
</feature>
<dbReference type="AlphaFoldDB" id="A0A845DL16"/>
<evidence type="ECO:0000259" key="1">
    <source>
        <dbReference type="Pfam" id="PF01863"/>
    </source>
</evidence>
<dbReference type="PANTHER" id="PTHR30399:SF1">
    <property type="entry name" value="UTP PYROPHOSPHATASE"/>
    <property type="match status" value="1"/>
</dbReference>
<evidence type="ECO:0000313" key="3">
    <source>
        <dbReference type="Proteomes" id="UP000449092"/>
    </source>
</evidence>
<dbReference type="CDD" id="cd07344">
    <property type="entry name" value="M48_yhfN_like"/>
    <property type="match status" value="1"/>
</dbReference>
<proteinExistence type="predicted"/>